<dbReference type="InterPro" id="IPR014445">
    <property type="entry name" value="Gln-dep_NAD_synthase"/>
</dbReference>
<evidence type="ECO:0000313" key="11">
    <source>
        <dbReference type="EMBL" id="RZS73932.1"/>
    </source>
</evidence>
<feature type="binding site" evidence="7">
    <location>
        <position position="537"/>
    </location>
    <ligand>
        <name>deamido-NAD(+)</name>
        <dbReference type="ChEBI" id="CHEBI:58437"/>
        <note>ligand shared between two neighboring subunits</note>
    </ligand>
</feature>
<dbReference type="Gene3D" id="3.40.50.620">
    <property type="entry name" value="HUPs"/>
    <property type="match status" value="1"/>
</dbReference>
<evidence type="ECO:0000259" key="10">
    <source>
        <dbReference type="PROSITE" id="PS50263"/>
    </source>
</evidence>
<sequence>MTLRLSLVQLDYTVGDFDGNAQLMAQAVAAAGPADLIVFSELSLSGYYPADKLDLPAFRAGQARALEQLAAVSRQTPAALAFGMATPNQGPGKPWFNSLVVLQAGREVLRYHKQLLPDYDVFNEQRHFEPGPRQPAVLELAGVKVGFLVCEDAWHDATSLYEQDPAQDLRDAGAQLVVSINASPSCVGKQAQRDALFTALSRRLQLPLVFVNQVGGNDSLVFDGASFVADPAVGVVARLPWFEPAQESLAFEPGRGFSRKAGVLDSPVALPELNDSRFYYQQILLGLRGYLRKIGVRSVVVGCSGGIDSALTLALARDALGAENVQAVTMPSRVSTAGSVSDSVDLCRNLGIALHEFPIAPLVEAYGTGFQAAFASELAGLSLENLQSRVRGTILMAFSNRHGPLLLTTGNKSEVAVGYCTLYGDTNGGLNLIGDLYKTEVFELSREFNRIHGAEIIPEAIITKEPSAELAEGQRDSDSLPPYPVLDEILKWHIEGEALRPQELAAATDFVERLMQEAGGAETVARVQQLVARAEFKRRQAPPILKLRGRAFGAGWQMPVAAR</sequence>
<dbReference type="NCBIfam" id="NF010588">
    <property type="entry name" value="PRK13981.1"/>
    <property type="match status" value="1"/>
</dbReference>
<feature type="binding site" evidence="7">
    <location>
        <position position="385"/>
    </location>
    <ligand>
        <name>deamido-NAD(+)</name>
        <dbReference type="ChEBI" id="CHEBI:58437"/>
        <note>ligand shared between two neighboring subunits</note>
    </ligand>
</feature>
<dbReference type="InterPro" id="IPR003694">
    <property type="entry name" value="NAD_synthase"/>
</dbReference>
<feature type="binding site" evidence="7">
    <location>
        <position position="189"/>
    </location>
    <ligand>
        <name>L-glutamine</name>
        <dbReference type="ChEBI" id="CHEBI:58359"/>
    </ligand>
</feature>
<feature type="active site" description="Proton acceptor; for glutaminase activity" evidence="7">
    <location>
        <position position="41"/>
    </location>
</feature>
<keyword evidence="6 7" id="KW-0520">NAD</keyword>
<proteinExistence type="inferred from homology"/>
<name>A0A4Q7MXV0_9BURK</name>
<reference evidence="11 12" key="1">
    <citation type="submission" date="2019-02" db="EMBL/GenBank/DDBJ databases">
        <title>Genomic Encyclopedia of Type Strains, Phase IV (KMG-IV): sequencing the most valuable type-strain genomes for metagenomic binning, comparative biology and taxonomic classification.</title>
        <authorList>
            <person name="Goeker M."/>
        </authorList>
    </citation>
    <scope>NUCLEOTIDE SEQUENCE [LARGE SCALE GENOMIC DNA]</scope>
    <source>
        <strain evidence="11 12">DSM 16618</strain>
    </source>
</reference>
<dbReference type="InterPro" id="IPR003010">
    <property type="entry name" value="C-N_Hydrolase"/>
</dbReference>
<dbReference type="UniPathway" id="UPA00253">
    <property type="reaction ID" value="UER00334"/>
</dbReference>
<keyword evidence="3 7" id="KW-0436">Ligase</keyword>
<evidence type="ECO:0000256" key="4">
    <source>
        <dbReference type="ARBA" id="ARBA00022741"/>
    </source>
</evidence>
<keyword evidence="5 7" id="KW-0067">ATP-binding</keyword>
<dbReference type="GO" id="GO:0008795">
    <property type="term" value="F:NAD+ synthase activity"/>
    <property type="evidence" value="ECO:0007669"/>
    <property type="project" value="UniProtKB-UniRule"/>
</dbReference>
<dbReference type="SUPFAM" id="SSF56317">
    <property type="entry name" value="Carbon-nitrogen hydrolase"/>
    <property type="match status" value="1"/>
</dbReference>
<evidence type="ECO:0000256" key="6">
    <source>
        <dbReference type="ARBA" id="ARBA00023027"/>
    </source>
</evidence>
<dbReference type="PROSITE" id="PS50263">
    <property type="entry name" value="CN_HYDROLASE"/>
    <property type="match status" value="1"/>
</dbReference>
<dbReference type="Proteomes" id="UP000292039">
    <property type="component" value="Unassembled WGS sequence"/>
</dbReference>
<feature type="binding site" evidence="7">
    <location>
        <begin position="302"/>
        <end position="309"/>
    </location>
    <ligand>
        <name>ATP</name>
        <dbReference type="ChEBI" id="CHEBI:30616"/>
    </ligand>
</feature>
<dbReference type="FunFam" id="3.40.50.620:FF:000106">
    <property type="entry name" value="Glutamine-dependent NAD(+) synthetase"/>
    <property type="match status" value="1"/>
</dbReference>
<organism evidence="11 12">
    <name type="scientific">Kerstersia gyiorum</name>
    <dbReference type="NCBI Taxonomy" id="206506"/>
    <lineage>
        <taxon>Bacteria</taxon>
        <taxon>Pseudomonadati</taxon>
        <taxon>Pseudomonadota</taxon>
        <taxon>Betaproteobacteria</taxon>
        <taxon>Burkholderiales</taxon>
        <taxon>Alcaligenaceae</taxon>
        <taxon>Kerstersia</taxon>
    </lineage>
</organism>
<dbReference type="InterPro" id="IPR014729">
    <property type="entry name" value="Rossmann-like_a/b/a_fold"/>
</dbReference>
<comment type="pathway">
    <text evidence="1 7 8">Cofactor biosynthesis; NAD(+) biosynthesis; NAD(+) from deamido-NAD(+) (L-Gln route): step 1/1.</text>
</comment>
<comment type="caution">
    <text evidence="11">The sequence shown here is derived from an EMBL/GenBank/DDBJ whole genome shotgun (WGS) entry which is preliminary data.</text>
</comment>
<feature type="binding site" evidence="7">
    <location>
        <position position="414"/>
    </location>
    <ligand>
        <name>deamido-NAD(+)</name>
        <dbReference type="ChEBI" id="CHEBI:58437"/>
        <note>ligand shared between two neighboring subunits</note>
    </ligand>
</feature>
<dbReference type="GO" id="GO:0009435">
    <property type="term" value="P:NAD+ biosynthetic process"/>
    <property type="evidence" value="ECO:0007669"/>
    <property type="project" value="UniProtKB-UniRule"/>
</dbReference>
<keyword evidence="4 7" id="KW-0547">Nucleotide-binding</keyword>
<dbReference type="GO" id="GO:0005737">
    <property type="term" value="C:cytoplasm"/>
    <property type="evidence" value="ECO:0007669"/>
    <property type="project" value="InterPro"/>
</dbReference>
<comment type="caution">
    <text evidence="7">Lacks conserved residue(s) required for the propagation of feature annotation.</text>
</comment>
<feature type="binding site" evidence="7">
    <location>
        <position position="409"/>
    </location>
    <ligand>
        <name>ATP</name>
        <dbReference type="ChEBI" id="CHEBI:30616"/>
    </ligand>
</feature>
<dbReference type="PIRSF" id="PIRSF006630">
    <property type="entry name" value="NADS_GAT"/>
    <property type="match status" value="1"/>
</dbReference>
<dbReference type="GO" id="GO:0003952">
    <property type="term" value="F:NAD+ synthase (glutamine-hydrolyzing) activity"/>
    <property type="evidence" value="ECO:0007669"/>
    <property type="project" value="UniProtKB-UniRule"/>
</dbReference>
<comment type="similarity">
    <text evidence="2 7 8">In the C-terminal section; belongs to the NAD synthetase family.</text>
</comment>
<gene>
    <name evidence="7" type="primary">nadE</name>
    <name evidence="11" type="ORF">EV679_1140</name>
</gene>
<evidence type="ECO:0000256" key="7">
    <source>
        <dbReference type="HAMAP-Rule" id="MF_02090"/>
    </source>
</evidence>
<evidence type="ECO:0000256" key="9">
    <source>
        <dbReference type="RuleBase" id="RU003811"/>
    </source>
</evidence>
<dbReference type="CDD" id="cd07570">
    <property type="entry name" value="GAT_Gln-NAD-synth"/>
    <property type="match status" value="1"/>
</dbReference>
<dbReference type="HAMAP" id="MF_02090">
    <property type="entry name" value="NadE_glutamine_dep"/>
    <property type="match status" value="1"/>
</dbReference>
<evidence type="ECO:0000256" key="2">
    <source>
        <dbReference type="ARBA" id="ARBA00007145"/>
    </source>
</evidence>
<dbReference type="GO" id="GO:0005524">
    <property type="term" value="F:ATP binding"/>
    <property type="evidence" value="ECO:0007669"/>
    <property type="project" value="UniProtKB-UniRule"/>
</dbReference>
<accession>A0A4Q7MXV0</accession>
<dbReference type="EMBL" id="SGWZ01000001">
    <property type="protein sequence ID" value="RZS73932.1"/>
    <property type="molecule type" value="Genomic_DNA"/>
</dbReference>
<dbReference type="Pfam" id="PF00795">
    <property type="entry name" value="CN_hydrolase"/>
    <property type="match status" value="1"/>
</dbReference>
<dbReference type="InterPro" id="IPR022310">
    <property type="entry name" value="NAD/GMP_synthase"/>
</dbReference>
<dbReference type="NCBIfam" id="TIGR00552">
    <property type="entry name" value="nadE"/>
    <property type="match status" value="1"/>
</dbReference>
<dbReference type="RefSeq" id="WP_130486652.1">
    <property type="nucleotide sequence ID" value="NZ_CBCSEB010000007.1"/>
</dbReference>
<dbReference type="EC" id="6.3.5.1" evidence="7 8"/>
<dbReference type="Gene3D" id="3.60.110.10">
    <property type="entry name" value="Carbon-nitrogen hydrolase"/>
    <property type="match status" value="1"/>
</dbReference>
<feature type="active site" description="For glutaminase activity" evidence="7">
    <location>
        <position position="113"/>
    </location>
</feature>
<comment type="catalytic activity">
    <reaction evidence="7 8">
        <text>deamido-NAD(+) + L-glutamine + ATP + H2O = L-glutamate + AMP + diphosphate + NAD(+) + H(+)</text>
        <dbReference type="Rhea" id="RHEA:24384"/>
        <dbReference type="ChEBI" id="CHEBI:15377"/>
        <dbReference type="ChEBI" id="CHEBI:15378"/>
        <dbReference type="ChEBI" id="CHEBI:29985"/>
        <dbReference type="ChEBI" id="CHEBI:30616"/>
        <dbReference type="ChEBI" id="CHEBI:33019"/>
        <dbReference type="ChEBI" id="CHEBI:57540"/>
        <dbReference type="ChEBI" id="CHEBI:58359"/>
        <dbReference type="ChEBI" id="CHEBI:58437"/>
        <dbReference type="ChEBI" id="CHEBI:456215"/>
        <dbReference type="EC" id="6.3.5.1"/>
    </reaction>
</comment>
<feature type="domain" description="CN hydrolase" evidence="10">
    <location>
        <begin position="3"/>
        <end position="270"/>
    </location>
</feature>
<feature type="binding site" evidence="7">
    <location>
        <position position="183"/>
    </location>
    <ligand>
        <name>L-glutamine</name>
        <dbReference type="ChEBI" id="CHEBI:58359"/>
    </ligand>
</feature>
<feature type="binding site" evidence="7">
    <location>
        <position position="119"/>
    </location>
    <ligand>
        <name>L-glutamine</name>
        <dbReference type="ChEBI" id="CHEBI:58359"/>
    </ligand>
</feature>
<evidence type="ECO:0000256" key="5">
    <source>
        <dbReference type="ARBA" id="ARBA00022840"/>
    </source>
</evidence>
<protein>
    <recommendedName>
        <fullName evidence="7 8">Glutamine-dependent NAD(+) synthetase</fullName>
        <ecNumber evidence="7 8">6.3.5.1</ecNumber>
    </recommendedName>
    <alternativeName>
        <fullName evidence="7 8">NAD(+) synthase [glutamine-hydrolyzing]</fullName>
    </alternativeName>
</protein>
<evidence type="ECO:0000256" key="1">
    <source>
        <dbReference type="ARBA" id="ARBA00005188"/>
    </source>
</evidence>
<evidence type="ECO:0000313" key="12">
    <source>
        <dbReference type="Proteomes" id="UP000292039"/>
    </source>
</evidence>
<dbReference type="PANTHER" id="PTHR23090">
    <property type="entry name" value="NH 3 /GLUTAMINE-DEPENDENT NAD + SYNTHETASE"/>
    <property type="match status" value="1"/>
</dbReference>
<evidence type="ECO:0000256" key="8">
    <source>
        <dbReference type="PIRNR" id="PIRNR006630"/>
    </source>
</evidence>
<dbReference type="SUPFAM" id="SSF52402">
    <property type="entry name" value="Adenine nucleotide alpha hydrolases-like"/>
    <property type="match status" value="1"/>
</dbReference>
<dbReference type="Pfam" id="PF02540">
    <property type="entry name" value="NAD_synthase"/>
    <property type="match status" value="1"/>
</dbReference>
<dbReference type="CDD" id="cd00553">
    <property type="entry name" value="NAD_synthase"/>
    <property type="match status" value="1"/>
</dbReference>
<comment type="similarity">
    <text evidence="9">Belongs to the NAD synthetase family.</text>
</comment>
<comment type="function">
    <text evidence="7">Catalyzes the ATP-dependent amidation of deamido-NAD to form NAD. Uses L-glutamine as a nitrogen source.</text>
</comment>
<dbReference type="InterPro" id="IPR036526">
    <property type="entry name" value="C-N_Hydrolase_sf"/>
</dbReference>
<dbReference type="GO" id="GO:0004359">
    <property type="term" value="F:glutaminase activity"/>
    <property type="evidence" value="ECO:0007669"/>
    <property type="project" value="InterPro"/>
</dbReference>
<feature type="active site" description="Nucleophile; for glutaminase activity" evidence="7">
    <location>
        <position position="150"/>
    </location>
</feature>
<dbReference type="PANTHER" id="PTHR23090:SF9">
    <property type="entry name" value="GLUTAMINE-DEPENDENT NAD(+) SYNTHETASE"/>
    <property type="match status" value="1"/>
</dbReference>
<dbReference type="AlphaFoldDB" id="A0A4Q7MXV0"/>
<evidence type="ECO:0000256" key="3">
    <source>
        <dbReference type="ARBA" id="ARBA00022598"/>
    </source>
</evidence>